<dbReference type="Gene3D" id="3.10.20.30">
    <property type="match status" value="1"/>
</dbReference>
<keyword evidence="7" id="KW-0408">Iron</keyword>
<organism evidence="11 12">
    <name type="scientific">Pseudopedobacter saltans</name>
    <dbReference type="NCBI Taxonomy" id="151895"/>
    <lineage>
        <taxon>Bacteria</taxon>
        <taxon>Pseudomonadati</taxon>
        <taxon>Bacteroidota</taxon>
        <taxon>Sphingobacteriia</taxon>
        <taxon>Sphingobacteriales</taxon>
        <taxon>Sphingobacteriaceae</taxon>
        <taxon>Pseudopedobacter</taxon>
    </lineage>
</organism>
<evidence type="ECO:0000313" key="12">
    <source>
        <dbReference type="Proteomes" id="UP000249645"/>
    </source>
</evidence>
<dbReference type="GO" id="GO:0051537">
    <property type="term" value="F:2 iron, 2 sulfur cluster binding"/>
    <property type="evidence" value="ECO:0007669"/>
    <property type="project" value="UniProtKB-KW"/>
</dbReference>
<dbReference type="InterPro" id="IPR036010">
    <property type="entry name" value="2Fe-2S_ferredoxin-like_sf"/>
</dbReference>
<dbReference type="InterPro" id="IPR008333">
    <property type="entry name" value="Cbr1-like_FAD-bd_dom"/>
</dbReference>
<dbReference type="EMBL" id="QFOI01000048">
    <property type="protein sequence ID" value="PZP50932.1"/>
    <property type="molecule type" value="Genomic_DNA"/>
</dbReference>
<feature type="domain" description="2Fe-2S ferredoxin-type" evidence="9">
    <location>
        <begin position="234"/>
        <end position="321"/>
    </location>
</feature>
<dbReference type="InterPro" id="IPR039261">
    <property type="entry name" value="FNR_nucleotide-bd"/>
</dbReference>
<evidence type="ECO:0000256" key="6">
    <source>
        <dbReference type="ARBA" id="ARBA00023002"/>
    </source>
</evidence>
<dbReference type="SUPFAM" id="SSF54292">
    <property type="entry name" value="2Fe-2S ferredoxin-like"/>
    <property type="match status" value="1"/>
</dbReference>
<reference evidence="11 12" key="1">
    <citation type="submission" date="2017-11" db="EMBL/GenBank/DDBJ databases">
        <title>Infants hospitalized years apart are colonized by the same room-sourced microbial strains.</title>
        <authorList>
            <person name="Brooks B."/>
            <person name="Olm M.R."/>
            <person name="Firek B.A."/>
            <person name="Baker R."/>
            <person name="Thomas B.C."/>
            <person name="Morowitz M.J."/>
            <person name="Banfield J.F."/>
        </authorList>
    </citation>
    <scope>NUCLEOTIDE SEQUENCE [LARGE SCALE GENOMIC DNA]</scope>
    <source>
        <strain evidence="11">S2_009_000_R2_76</strain>
    </source>
</reference>
<dbReference type="GO" id="GO:0016491">
    <property type="term" value="F:oxidoreductase activity"/>
    <property type="evidence" value="ECO:0007669"/>
    <property type="project" value="UniProtKB-KW"/>
</dbReference>
<keyword evidence="6" id="KW-0560">Oxidoreductase</keyword>
<dbReference type="SUPFAM" id="SSF52343">
    <property type="entry name" value="Ferredoxin reductase-like, C-terminal NADP-linked domain"/>
    <property type="match status" value="1"/>
</dbReference>
<keyword evidence="2" id="KW-0285">Flavoprotein</keyword>
<evidence type="ECO:0000256" key="5">
    <source>
        <dbReference type="ARBA" id="ARBA00022827"/>
    </source>
</evidence>
<comment type="caution">
    <text evidence="11">The sequence shown here is derived from an EMBL/GenBank/DDBJ whole genome shotgun (WGS) entry which is preliminary data.</text>
</comment>
<evidence type="ECO:0000256" key="4">
    <source>
        <dbReference type="ARBA" id="ARBA00022723"/>
    </source>
</evidence>
<dbReference type="InterPro" id="IPR017938">
    <property type="entry name" value="Riboflavin_synthase-like_b-brl"/>
</dbReference>
<dbReference type="InterPro" id="IPR012675">
    <property type="entry name" value="Beta-grasp_dom_sf"/>
</dbReference>
<protein>
    <recommendedName>
        <fullName evidence="13">Oxidoreductase</fullName>
    </recommendedName>
</protein>
<dbReference type="Pfam" id="PF00970">
    <property type="entry name" value="FAD_binding_6"/>
    <property type="match status" value="1"/>
</dbReference>
<dbReference type="PROSITE" id="PS51384">
    <property type="entry name" value="FAD_FR"/>
    <property type="match status" value="1"/>
</dbReference>
<evidence type="ECO:0000256" key="7">
    <source>
        <dbReference type="ARBA" id="ARBA00023004"/>
    </source>
</evidence>
<dbReference type="InterPro" id="IPR050415">
    <property type="entry name" value="MRET"/>
</dbReference>
<dbReference type="InterPro" id="IPR001433">
    <property type="entry name" value="OxRdtase_FAD/NAD-bd"/>
</dbReference>
<dbReference type="InterPro" id="IPR001041">
    <property type="entry name" value="2Fe-2S_ferredoxin-type"/>
</dbReference>
<dbReference type="PRINTS" id="PR00371">
    <property type="entry name" value="FPNCR"/>
</dbReference>
<dbReference type="PANTHER" id="PTHR47354">
    <property type="entry name" value="NADH OXIDOREDUCTASE HCR"/>
    <property type="match status" value="1"/>
</dbReference>
<keyword evidence="5" id="KW-0274">FAD</keyword>
<dbReference type="PRINTS" id="PR00410">
    <property type="entry name" value="PHEHYDRXLASE"/>
</dbReference>
<evidence type="ECO:0000259" key="9">
    <source>
        <dbReference type="PROSITE" id="PS51085"/>
    </source>
</evidence>
<keyword evidence="3" id="KW-0001">2Fe-2S</keyword>
<proteinExistence type="predicted"/>
<dbReference type="PANTHER" id="PTHR47354:SF8">
    <property type="entry name" value="1,2-PHENYLACETYL-COA EPOXIDASE, SUBUNIT E"/>
    <property type="match status" value="1"/>
</dbReference>
<dbReference type="Proteomes" id="UP000249645">
    <property type="component" value="Unassembled WGS sequence"/>
</dbReference>
<evidence type="ECO:0000259" key="10">
    <source>
        <dbReference type="PROSITE" id="PS51384"/>
    </source>
</evidence>
<dbReference type="InterPro" id="IPR017927">
    <property type="entry name" value="FAD-bd_FR_type"/>
</dbReference>
<evidence type="ECO:0000256" key="2">
    <source>
        <dbReference type="ARBA" id="ARBA00022630"/>
    </source>
</evidence>
<evidence type="ECO:0008006" key="13">
    <source>
        <dbReference type="Google" id="ProtNLM"/>
    </source>
</evidence>
<dbReference type="Gene3D" id="2.40.30.10">
    <property type="entry name" value="Translation factors"/>
    <property type="match status" value="1"/>
</dbReference>
<gene>
    <name evidence="11" type="ORF">DI598_04495</name>
</gene>
<name>A0A2W5H5T7_9SPHI</name>
<dbReference type="InterPro" id="IPR001709">
    <property type="entry name" value="Flavoprot_Pyr_Nucl_cyt_Rdtase"/>
</dbReference>
<comment type="cofactor">
    <cofactor evidence="1">
        <name>FAD</name>
        <dbReference type="ChEBI" id="CHEBI:57692"/>
    </cofactor>
</comment>
<dbReference type="Pfam" id="PF00175">
    <property type="entry name" value="NAD_binding_1"/>
    <property type="match status" value="1"/>
</dbReference>
<dbReference type="Pfam" id="PF00111">
    <property type="entry name" value="Fer2"/>
    <property type="match status" value="1"/>
</dbReference>
<dbReference type="SUPFAM" id="SSF63380">
    <property type="entry name" value="Riboflavin synthase domain-like"/>
    <property type="match status" value="1"/>
</dbReference>
<dbReference type="CDD" id="cd06214">
    <property type="entry name" value="PA_degradation_oxidoreductase_like"/>
    <property type="match status" value="1"/>
</dbReference>
<keyword evidence="8" id="KW-0411">Iron-sulfur</keyword>
<keyword evidence="4" id="KW-0479">Metal-binding</keyword>
<feature type="domain" description="FAD-binding FR-type" evidence="10">
    <location>
        <begin position="1"/>
        <end position="79"/>
    </location>
</feature>
<evidence type="ECO:0000313" key="11">
    <source>
        <dbReference type="EMBL" id="PZP50932.1"/>
    </source>
</evidence>
<dbReference type="Gene3D" id="3.40.50.80">
    <property type="entry name" value="Nucleotide-binding domain of ferredoxin-NADP reductase (FNR) module"/>
    <property type="match status" value="1"/>
</dbReference>
<evidence type="ECO:0000256" key="3">
    <source>
        <dbReference type="ARBA" id="ARBA00022714"/>
    </source>
</evidence>
<evidence type="ECO:0000256" key="1">
    <source>
        <dbReference type="ARBA" id="ARBA00001974"/>
    </source>
</evidence>
<sequence>PGLKKVKYKAGQYLSVVVRINGRKYVRPYSLSSAPEIDSYLEITIKRIAGGLVSNFLCDEVQIGDNLELIEPMGDFCLSETSSENPLIFWGGGSGITPLISIIKFQLHKNPNSNIKLFYGNKSPKSTIFLNELHELQTQFPTNFIVWYFYSQSIEDEIDLPQRVKGRIAHESIINACEDHVSFKEAIHFICGPQGIMDAVHQMLLKFGVNNDDIHVEAFKIQLDEKLLEGVHDQKVTFDQNGKETVVNVPKGKNILDAGLDAGLDIDYACQQGSCLLCKARLLNGNLKKIGSVDEGYELQEDECVLCCSYPLSENIKIKLP</sequence>
<dbReference type="GO" id="GO:0050660">
    <property type="term" value="F:flavin adenine dinucleotide binding"/>
    <property type="evidence" value="ECO:0007669"/>
    <property type="project" value="TreeGrafter"/>
</dbReference>
<dbReference type="CDD" id="cd00207">
    <property type="entry name" value="fer2"/>
    <property type="match status" value="1"/>
</dbReference>
<dbReference type="GO" id="GO:0046872">
    <property type="term" value="F:metal ion binding"/>
    <property type="evidence" value="ECO:0007669"/>
    <property type="project" value="UniProtKB-KW"/>
</dbReference>
<accession>A0A2W5H5T7</accession>
<feature type="non-terminal residue" evidence="11">
    <location>
        <position position="1"/>
    </location>
</feature>
<dbReference type="AlphaFoldDB" id="A0A2W5H5T7"/>
<dbReference type="PROSITE" id="PS51085">
    <property type="entry name" value="2FE2S_FER_2"/>
    <property type="match status" value="1"/>
</dbReference>
<evidence type="ECO:0000256" key="8">
    <source>
        <dbReference type="ARBA" id="ARBA00023014"/>
    </source>
</evidence>